<gene>
    <name evidence="4" type="primary">glk</name>
    <name evidence="4" type="ORF">GLW01_13635</name>
</gene>
<dbReference type="AlphaFoldDB" id="A0A9X4YDT1"/>
<dbReference type="SUPFAM" id="SSF53067">
    <property type="entry name" value="Actin-like ATPase domain"/>
    <property type="match status" value="1"/>
</dbReference>
<dbReference type="EMBL" id="WMEX01000008">
    <property type="protein sequence ID" value="MYL27831.1"/>
    <property type="molecule type" value="Genomic_DNA"/>
</dbReference>
<evidence type="ECO:0000256" key="3">
    <source>
        <dbReference type="RuleBase" id="RU004046"/>
    </source>
</evidence>
<protein>
    <submittedName>
        <fullName evidence="4">Glucokinase</fullName>
        <ecNumber evidence="4">2.7.1.2</ecNumber>
    </submittedName>
</protein>
<evidence type="ECO:0000313" key="4">
    <source>
        <dbReference type="EMBL" id="MYL27831.1"/>
    </source>
</evidence>
<dbReference type="InterPro" id="IPR003836">
    <property type="entry name" value="Glucokinase"/>
</dbReference>
<sequence>MGQNRRRPGMRLLVGDIGGTNARFRLLEGEGQQWCLRHQSSWPSTRFESLEALIEELTACFSSLERVTIDEAWLAVAGPVHGSRVTFTNLPWRADAHALAARFGWGRAFLVNDLQALAHAVPALGPRDLAPVQQGQCGNDTHLVIAVGTGLGVATYRVSDQGADVFASEGGHTDFIPTTPTHFRLLEYLREHYSHASQERVLSGAGLADLYRFVCREHVCAPDPAITEATDPAATVNQQAASGHAPMALDTMELFAELLGRFAGNAALFSAAFGGVYLAGGVATRLHPYLTGTRFRQTFQDKGRMKPIMNQVPVWTITSTDVGLNGITALGTRYAVTGTPIAPCPVDSSTASSPEEASWIR</sequence>
<dbReference type="InterPro" id="IPR043129">
    <property type="entry name" value="ATPase_NBD"/>
</dbReference>
<comment type="caution">
    <text evidence="4">The sequence shown here is derived from an EMBL/GenBank/DDBJ whole genome shotgun (WGS) entry which is preliminary data.</text>
</comment>
<dbReference type="CDD" id="cd24008">
    <property type="entry name" value="ASKHA_NBD_GLK"/>
    <property type="match status" value="1"/>
</dbReference>
<dbReference type="GO" id="GO:0005524">
    <property type="term" value="F:ATP binding"/>
    <property type="evidence" value="ECO:0007669"/>
    <property type="project" value="InterPro"/>
</dbReference>
<proteinExistence type="inferred from homology"/>
<dbReference type="Gene3D" id="3.30.420.40">
    <property type="match status" value="1"/>
</dbReference>
<accession>A0A9X4YDT1</accession>
<organism evidence="4 5">
    <name type="scientific">Vreelandella halophila</name>
    <dbReference type="NCBI Taxonomy" id="86177"/>
    <lineage>
        <taxon>Bacteria</taxon>
        <taxon>Pseudomonadati</taxon>
        <taxon>Pseudomonadota</taxon>
        <taxon>Gammaproteobacteria</taxon>
        <taxon>Oceanospirillales</taxon>
        <taxon>Halomonadaceae</taxon>
        <taxon>Vreelandella</taxon>
    </lineage>
</organism>
<dbReference type="GO" id="GO:0004340">
    <property type="term" value="F:glucokinase activity"/>
    <property type="evidence" value="ECO:0007669"/>
    <property type="project" value="UniProtKB-EC"/>
</dbReference>
<dbReference type="PANTHER" id="PTHR47690">
    <property type="entry name" value="GLUCOKINASE"/>
    <property type="match status" value="1"/>
</dbReference>
<dbReference type="GO" id="GO:0005536">
    <property type="term" value="F:D-glucose binding"/>
    <property type="evidence" value="ECO:0007669"/>
    <property type="project" value="InterPro"/>
</dbReference>
<keyword evidence="5" id="KW-1185">Reference proteome</keyword>
<dbReference type="Gene3D" id="3.40.367.20">
    <property type="match status" value="1"/>
</dbReference>
<name>A0A9X4YDT1_9GAMM</name>
<keyword evidence="1 4" id="KW-0808">Transferase</keyword>
<dbReference type="PANTHER" id="PTHR47690:SF1">
    <property type="entry name" value="GLUCOKINASE"/>
    <property type="match status" value="1"/>
</dbReference>
<dbReference type="Pfam" id="PF02685">
    <property type="entry name" value="Glucokinase"/>
    <property type="match status" value="1"/>
</dbReference>
<comment type="similarity">
    <text evidence="3">Belongs to the bacterial glucokinase family.</text>
</comment>
<dbReference type="GO" id="GO:0005829">
    <property type="term" value="C:cytosol"/>
    <property type="evidence" value="ECO:0007669"/>
    <property type="project" value="TreeGrafter"/>
</dbReference>
<dbReference type="NCBIfam" id="TIGR00749">
    <property type="entry name" value="glk"/>
    <property type="match status" value="1"/>
</dbReference>
<dbReference type="GO" id="GO:0006096">
    <property type="term" value="P:glycolytic process"/>
    <property type="evidence" value="ECO:0007669"/>
    <property type="project" value="InterPro"/>
</dbReference>
<dbReference type="Proteomes" id="UP000460751">
    <property type="component" value="Unassembled WGS sequence"/>
</dbReference>
<dbReference type="EC" id="2.7.1.2" evidence="4"/>
<evidence type="ECO:0000256" key="1">
    <source>
        <dbReference type="ARBA" id="ARBA00022679"/>
    </source>
</evidence>
<dbReference type="InterPro" id="IPR050201">
    <property type="entry name" value="Bacterial_glucokinase"/>
</dbReference>
<evidence type="ECO:0000313" key="5">
    <source>
        <dbReference type="Proteomes" id="UP000460751"/>
    </source>
</evidence>
<evidence type="ECO:0000256" key="2">
    <source>
        <dbReference type="ARBA" id="ARBA00022777"/>
    </source>
</evidence>
<reference evidence="4 5" key="1">
    <citation type="submission" date="2019-11" db="EMBL/GenBank/DDBJ databases">
        <title>Genome sequences of 17 halophilic strains isolated from different environments.</title>
        <authorList>
            <person name="Furrow R.E."/>
        </authorList>
    </citation>
    <scope>NUCLEOTIDE SEQUENCE [LARGE SCALE GENOMIC DNA]</scope>
    <source>
        <strain evidence="4 5">22507_15_FS</strain>
    </source>
</reference>
<keyword evidence="2" id="KW-0418">Kinase</keyword>